<reference evidence="1" key="1">
    <citation type="submission" date="2023-09" db="UniProtKB">
        <authorList>
            <consortium name="Ensembl"/>
        </authorList>
    </citation>
    <scope>IDENTIFICATION</scope>
</reference>
<organism evidence="1">
    <name type="scientific">Balaenoptera musculus</name>
    <name type="common">Blue whale</name>
    <dbReference type="NCBI Taxonomy" id="9771"/>
    <lineage>
        <taxon>Eukaryota</taxon>
        <taxon>Metazoa</taxon>
        <taxon>Chordata</taxon>
        <taxon>Craniata</taxon>
        <taxon>Vertebrata</taxon>
        <taxon>Euteleostomi</taxon>
        <taxon>Mammalia</taxon>
        <taxon>Eutheria</taxon>
        <taxon>Laurasiatheria</taxon>
        <taxon>Artiodactyla</taxon>
        <taxon>Whippomorpha</taxon>
        <taxon>Cetacea</taxon>
        <taxon>Mysticeti</taxon>
        <taxon>Balaenopteridae</taxon>
        <taxon>Balaenoptera</taxon>
    </lineage>
</organism>
<proteinExistence type="predicted"/>
<sequence>LFNFDAFWMNLKFMLGFINWDAINKDQRSFCTP</sequence>
<dbReference type="AlphaFoldDB" id="A0A8C0I1V3"/>
<evidence type="ECO:0000313" key="1">
    <source>
        <dbReference type="Ensembl" id="ENSBMSP00010020237.1"/>
    </source>
</evidence>
<protein>
    <submittedName>
        <fullName evidence="1">Uncharacterized protein</fullName>
    </submittedName>
</protein>
<dbReference type="Ensembl" id="ENSBMST00010022342.1">
    <property type="protein sequence ID" value="ENSBMSP00010020237.1"/>
    <property type="gene ID" value="ENSBMSG00010014751.1"/>
</dbReference>
<name>A0A8C0I1V3_BALMU</name>
<accession>A0A8C0I1V3</accession>